<gene>
    <name evidence="2" type="ORF">MSP7336_00372</name>
</gene>
<keyword evidence="2" id="KW-0378">Hydrolase</keyword>
<dbReference type="CDD" id="cd00085">
    <property type="entry name" value="HNHc"/>
    <property type="match status" value="1"/>
</dbReference>
<name>A0A375YTG1_MYCSH</name>
<evidence type="ECO:0000313" key="3">
    <source>
        <dbReference type="Proteomes" id="UP000252015"/>
    </source>
</evidence>
<dbReference type="AlphaFoldDB" id="A0A375YTG1"/>
<reference evidence="2 3" key="1">
    <citation type="submission" date="2018-05" db="EMBL/GenBank/DDBJ databases">
        <authorList>
            <consortium name="IHU Genomes"/>
        </authorList>
    </citation>
    <scope>NUCLEOTIDE SEQUENCE [LARGE SCALE GENOMIC DNA]</scope>
    <source>
        <strain evidence="2 3">P7336</strain>
    </source>
</reference>
<feature type="domain" description="HNH" evidence="1">
    <location>
        <begin position="31"/>
        <end position="73"/>
    </location>
</feature>
<keyword evidence="2" id="KW-0540">Nuclease</keyword>
<dbReference type="InterPro" id="IPR003615">
    <property type="entry name" value="HNH_nuc"/>
</dbReference>
<dbReference type="GO" id="GO:0004519">
    <property type="term" value="F:endonuclease activity"/>
    <property type="evidence" value="ECO:0007669"/>
    <property type="project" value="UniProtKB-KW"/>
</dbReference>
<evidence type="ECO:0000313" key="2">
    <source>
        <dbReference type="EMBL" id="SRX92148.1"/>
    </source>
</evidence>
<dbReference type="EMBL" id="UEGW01000001">
    <property type="protein sequence ID" value="SRX92148.1"/>
    <property type="molecule type" value="Genomic_DNA"/>
</dbReference>
<proteinExistence type="predicted"/>
<sequence length="141" mass="15449">MGAEYDKERGLIPYRGGKDFATIKEFFDGKCCYCNAAPATAQDHLIPMNKSSLGLHAWGNIVPACSACNAAKQGRDWKDFMIQQAGAQASDRYTRMQAFLGKYGYQPKGDLREVAEALYDDVGAVAMALIASKIKRLSNTL</sequence>
<dbReference type="InterPro" id="IPR002711">
    <property type="entry name" value="HNH"/>
</dbReference>
<dbReference type="Proteomes" id="UP000252015">
    <property type="component" value="Unassembled WGS sequence"/>
</dbReference>
<keyword evidence="2" id="KW-0255">Endonuclease</keyword>
<dbReference type="GO" id="GO:0008270">
    <property type="term" value="F:zinc ion binding"/>
    <property type="evidence" value="ECO:0007669"/>
    <property type="project" value="InterPro"/>
</dbReference>
<dbReference type="GO" id="GO:0003676">
    <property type="term" value="F:nucleic acid binding"/>
    <property type="evidence" value="ECO:0007669"/>
    <property type="project" value="InterPro"/>
</dbReference>
<keyword evidence="3" id="KW-1185">Reference proteome</keyword>
<dbReference type="Pfam" id="PF01844">
    <property type="entry name" value="HNH"/>
    <property type="match status" value="1"/>
</dbReference>
<organism evidence="2 3">
    <name type="scientific">Mycobacterium shimoidei</name>
    <dbReference type="NCBI Taxonomy" id="29313"/>
    <lineage>
        <taxon>Bacteria</taxon>
        <taxon>Bacillati</taxon>
        <taxon>Actinomycetota</taxon>
        <taxon>Actinomycetes</taxon>
        <taxon>Mycobacteriales</taxon>
        <taxon>Mycobacteriaceae</taxon>
        <taxon>Mycobacterium</taxon>
    </lineage>
</organism>
<dbReference type="Gene3D" id="1.10.30.50">
    <property type="match status" value="1"/>
</dbReference>
<accession>A0A375YTG1</accession>
<evidence type="ECO:0000259" key="1">
    <source>
        <dbReference type="Pfam" id="PF01844"/>
    </source>
</evidence>
<protein>
    <submittedName>
        <fullName evidence="2">HNH endonuclease [Catenulispora acidiphila DSM]</fullName>
    </submittedName>
</protein>